<dbReference type="InterPro" id="IPR013785">
    <property type="entry name" value="Aldolase_TIM"/>
</dbReference>
<comment type="caution">
    <text evidence="8">The sequence shown here is derived from an EMBL/GenBank/DDBJ whole genome shotgun (WGS) entry which is preliminary data.</text>
</comment>
<proteinExistence type="predicted"/>
<dbReference type="SUPFAM" id="SSF51395">
    <property type="entry name" value="FMN-linked oxidoreductases"/>
    <property type="match status" value="1"/>
</dbReference>
<keyword evidence="4" id="KW-0288">FMN</keyword>
<dbReference type="Pfam" id="PF01180">
    <property type="entry name" value="DHO_dh"/>
    <property type="match status" value="1"/>
</dbReference>
<dbReference type="RefSeq" id="WP_118912513.1">
    <property type="nucleotide sequence ID" value="NZ_CBCRVH010000002.1"/>
</dbReference>
<keyword evidence="6" id="KW-0560">Oxidoreductase</keyword>
<evidence type="ECO:0000256" key="6">
    <source>
        <dbReference type="ARBA" id="ARBA00023002"/>
    </source>
</evidence>
<name>A0A417ZAF1_9MICO</name>
<dbReference type="PANTHER" id="PTHR48109">
    <property type="entry name" value="DIHYDROOROTATE DEHYDROGENASE (QUINONE), MITOCHONDRIAL-RELATED"/>
    <property type="match status" value="1"/>
</dbReference>
<evidence type="ECO:0000256" key="1">
    <source>
        <dbReference type="ARBA" id="ARBA00001917"/>
    </source>
</evidence>
<dbReference type="PIRSF" id="PIRSF000164">
    <property type="entry name" value="DHO_oxidase"/>
    <property type="match status" value="1"/>
</dbReference>
<dbReference type="InterPro" id="IPR005720">
    <property type="entry name" value="Dihydroorotate_DH_cat"/>
</dbReference>
<evidence type="ECO:0000313" key="8">
    <source>
        <dbReference type="EMBL" id="RHW47629.1"/>
    </source>
</evidence>
<gene>
    <name evidence="8" type="ORF">D1832_02765</name>
</gene>
<dbReference type="AlphaFoldDB" id="A0A417ZAF1"/>
<evidence type="ECO:0000259" key="7">
    <source>
        <dbReference type="Pfam" id="PF01180"/>
    </source>
</evidence>
<dbReference type="InterPro" id="IPR050074">
    <property type="entry name" value="DHO_dehydrogenase"/>
</dbReference>
<evidence type="ECO:0000256" key="3">
    <source>
        <dbReference type="ARBA" id="ARBA00022630"/>
    </source>
</evidence>
<protein>
    <submittedName>
        <fullName evidence="8">Dihydroorotate dehydrogenase</fullName>
    </submittedName>
</protein>
<dbReference type="Gene3D" id="3.20.20.70">
    <property type="entry name" value="Aldolase class I"/>
    <property type="match status" value="1"/>
</dbReference>
<dbReference type="Proteomes" id="UP000285376">
    <property type="component" value="Unassembled WGS sequence"/>
</dbReference>
<evidence type="ECO:0000256" key="2">
    <source>
        <dbReference type="ARBA" id="ARBA00004725"/>
    </source>
</evidence>
<accession>A0A417ZAF1</accession>
<keyword evidence="3" id="KW-0285">Flavoprotein</keyword>
<evidence type="ECO:0000313" key="9">
    <source>
        <dbReference type="Proteomes" id="UP000285376"/>
    </source>
</evidence>
<evidence type="ECO:0000256" key="5">
    <source>
        <dbReference type="ARBA" id="ARBA00022975"/>
    </source>
</evidence>
<dbReference type="GO" id="GO:0004152">
    <property type="term" value="F:dihydroorotate dehydrogenase activity"/>
    <property type="evidence" value="ECO:0007669"/>
    <property type="project" value="InterPro"/>
</dbReference>
<dbReference type="InterPro" id="IPR012135">
    <property type="entry name" value="Dihydroorotate_DH_1_2"/>
</dbReference>
<dbReference type="UniPathway" id="UPA00070"/>
<evidence type="ECO:0000256" key="4">
    <source>
        <dbReference type="ARBA" id="ARBA00022643"/>
    </source>
</evidence>
<comment type="cofactor">
    <cofactor evidence="1">
        <name>FMN</name>
        <dbReference type="ChEBI" id="CHEBI:58210"/>
    </cofactor>
</comment>
<dbReference type="GO" id="GO:0005737">
    <property type="term" value="C:cytoplasm"/>
    <property type="evidence" value="ECO:0007669"/>
    <property type="project" value="InterPro"/>
</dbReference>
<dbReference type="GO" id="GO:0044205">
    <property type="term" value="P:'de novo' UMP biosynthetic process"/>
    <property type="evidence" value="ECO:0007669"/>
    <property type="project" value="UniProtKB-UniPathway"/>
</dbReference>
<sequence length="329" mass="33877">MSPQTPKGAEPQTYTPPEDIDVSVTLGNHRLASPLLAASGCGGFGHELVRWGGLGGFGALVTPTLTSEARESSERRVIVETPSGVVHPHDVPNIGANALSATRLPWEICGETPVVASIAGDTSGDFAEAAAAVRRRTAARGLLGVEMNLSVPNEANSGRPFARDEYAVTKVVARVREHLPRNLLLFAKLTLGTDVVELARAALKSGADVIVVGHPPAATSIDPTTLRPRTRGAATMAGPALLPMTLGAVFELKAAMIAGRLPSAPMVAGGGIARAEDVVAALAAGASAVQMGTALIRDPRAGVTTLDALRRHCSEVSMPPSAMTAVAHR</sequence>
<organism evidence="8 9">
    <name type="scientific">Dermacoccus abyssi</name>
    <dbReference type="NCBI Taxonomy" id="322596"/>
    <lineage>
        <taxon>Bacteria</taxon>
        <taxon>Bacillati</taxon>
        <taxon>Actinomycetota</taxon>
        <taxon>Actinomycetes</taxon>
        <taxon>Micrococcales</taxon>
        <taxon>Dermacoccaceae</taxon>
        <taxon>Dermacoccus</taxon>
    </lineage>
</organism>
<feature type="domain" description="Dihydroorotate dehydrogenase catalytic" evidence="7">
    <location>
        <begin position="23"/>
        <end position="298"/>
    </location>
</feature>
<comment type="pathway">
    <text evidence="2">Pyrimidine metabolism; UMP biosynthesis via de novo pathway.</text>
</comment>
<keyword evidence="5" id="KW-0665">Pyrimidine biosynthesis</keyword>
<dbReference type="PANTHER" id="PTHR48109:SF1">
    <property type="entry name" value="DIHYDROOROTATE DEHYDROGENASE (FUMARATE)"/>
    <property type="match status" value="1"/>
</dbReference>
<dbReference type="GO" id="GO:0006207">
    <property type="term" value="P:'de novo' pyrimidine nucleobase biosynthetic process"/>
    <property type="evidence" value="ECO:0007669"/>
    <property type="project" value="TreeGrafter"/>
</dbReference>
<reference evidence="8 9" key="1">
    <citation type="submission" date="2018-08" db="EMBL/GenBank/DDBJ databases">
        <title>Whole genome sequence analysis of Dermacoccus abyssi bacteria isolated from Deep Mariana trench Micromonospora spp reveals genes involved in the environmental adaptation and production of secondary metabolites.</title>
        <authorList>
            <person name="Abdel-Mageed W.M."/>
            <person name="Lehri B."/>
            <person name="Nouioui I."/>
            <person name="Goodfellow I."/>
            <person name="Jaspars M."/>
            <person name="Karlyshev A."/>
        </authorList>
    </citation>
    <scope>NUCLEOTIDE SEQUENCE [LARGE SCALE GENOMIC DNA]</scope>
    <source>
        <strain evidence="8 9">MT1.1</strain>
    </source>
</reference>
<dbReference type="EMBL" id="QWLM01000002">
    <property type="protein sequence ID" value="RHW47629.1"/>
    <property type="molecule type" value="Genomic_DNA"/>
</dbReference>